<dbReference type="Gene3D" id="3.40.390.10">
    <property type="entry name" value="Collagenase (Catalytic Domain)"/>
    <property type="match status" value="1"/>
</dbReference>
<evidence type="ECO:0000256" key="2">
    <source>
        <dbReference type="ARBA" id="ARBA00022525"/>
    </source>
</evidence>
<feature type="domain" description="Insecticide toxin TcdB middle/N-terminal" evidence="6">
    <location>
        <begin position="648"/>
        <end position="794"/>
    </location>
</feature>
<dbReference type="Pfam" id="PF12256">
    <property type="entry name" value="TcdB_toxin_midN"/>
    <property type="match status" value="1"/>
</dbReference>
<protein>
    <submittedName>
        <fullName evidence="8">SpvB/TcaC N-terminal domain-containing protein</fullName>
    </submittedName>
</protein>
<evidence type="ECO:0000256" key="4">
    <source>
        <dbReference type="SAM" id="MobiDB-lite"/>
    </source>
</evidence>
<evidence type="ECO:0000313" key="8">
    <source>
        <dbReference type="EMBL" id="MDN5201282.1"/>
    </source>
</evidence>
<evidence type="ECO:0000256" key="3">
    <source>
        <dbReference type="ARBA" id="ARBA00023026"/>
    </source>
</evidence>
<dbReference type="NCBIfam" id="TIGR03696">
    <property type="entry name" value="Rhs_assc_core"/>
    <property type="match status" value="1"/>
</dbReference>
<evidence type="ECO:0000259" key="7">
    <source>
        <dbReference type="Pfam" id="PF14521"/>
    </source>
</evidence>
<dbReference type="SUPFAM" id="SSF69318">
    <property type="entry name" value="Integrin alpha N-terminal domain"/>
    <property type="match status" value="1"/>
</dbReference>
<evidence type="ECO:0000259" key="6">
    <source>
        <dbReference type="Pfam" id="PF12256"/>
    </source>
</evidence>
<dbReference type="RefSeq" id="WP_346751308.1">
    <property type="nucleotide sequence ID" value="NZ_JAUJEA010000002.1"/>
</dbReference>
<dbReference type="InterPro" id="IPR022385">
    <property type="entry name" value="Rhs_assc_core"/>
</dbReference>
<keyword evidence="2" id="KW-0964">Secreted</keyword>
<evidence type="ECO:0000313" key="9">
    <source>
        <dbReference type="Proteomes" id="UP001172082"/>
    </source>
</evidence>
<organism evidence="8 9">
    <name type="scientific">Splendidivirga corallicola</name>
    <dbReference type="NCBI Taxonomy" id="3051826"/>
    <lineage>
        <taxon>Bacteria</taxon>
        <taxon>Pseudomonadati</taxon>
        <taxon>Bacteroidota</taxon>
        <taxon>Cytophagia</taxon>
        <taxon>Cytophagales</taxon>
        <taxon>Splendidivirgaceae</taxon>
        <taxon>Splendidivirga</taxon>
    </lineage>
</organism>
<dbReference type="InterPro" id="IPR024079">
    <property type="entry name" value="MetalloPept_cat_dom_sf"/>
</dbReference>
<dbReference type="PANTHER" id="PTHR32305">
    <property type="match status" value="1"/>
</dbReference>
<name>A0ABT8KKP0_9BACT</name>
<feature type="domain" description="Lysine-specific metallo-endopeptidase" evidence="7">
    <location>
        <begin position="2468"/>
        <end position="2520"/>
    </location>
</feature>
<dbReference type="PRINTS" id="PR01341">
    <property type="entry name" value="SALSPVBPROT"/>
</dbReference>
<reference evidence="8" key="1">
    <citation type="submission" date="2023-06" db="EMBL/GenBank/DDBJ databases">
        <title>Genomic of Parafulvivirga corallium.</title>
        <authorList>
            <person name="Wang G."/>
        </authorList>
    </citation>
    <scope>NUCLEOTIDE SEQUENCE</scope>
    <source>
        <strain evidence="8">BMA10</strain>
    </source>
</reference>
<dbReference type="EMBL" id="JAUJEA010000002">
    <property type="protein sequence ID" value="MDN5201282.1"/>
    <property type="molecule type" value="Genomic_DNA"/>
</dbReference>
<dbReference type="InterPro" id="IPR029463">
    <property type="entry name" value="Lys_MEP"/>
</dbReference>
<dbReference type="Pfam" id="PF14521">
    <property type="entry name" value="Aspzincin_M35"/>
    <property type="match status" value="1"/>
</dbReference>
<evidence type="ECO:0000259" key="5">
    <source>
        <dbReference type="Pfam" id="PF12255"/>
    </source>
</evidence>
<dbReference type="InterPro" id="IPR050708">
    <property type="entry name" value="T6SS_VgrG/RHS"/>
</dbReference>
<dbReference type="InterPro" id="IPR003284">
    <property type="entry name" value="Sal_SpvB"/>
</dbReference>
<gene>
    <name evidence="8" type="ORF">QQ008_07915</name>
</gene>
<evidence type="ECO:0000256" key="1">
    <source>
        <dbReference type="ARBA" id="ARBA00004613"/>
    </source>
</evidence>
<feature type="compositionally biased region" description="Basic and acidic residues" evidence="4">
    <location>
        <begin position="1"/>
        <end position="11"/>
    </location>
</feature>
<comment type="caution">
    <text evidence="8">The sequence shown here is derived from an EMBL/GenBank/DDBJ whole genome shotgun (WGS) entry which is preliminary data.</text>
</comment>
<proteinExistence type="predicted"/>
<dbReference type="Proteomes" id="UP001172082">
    <property type="component" value="Unassembled WGS sequence"/>
</dbReference>
<feature type="region of interest" description="Disordered" evidence="4">
    <location>
        <begin position="1"/>
        <end position="25"/>
    </location>
</feature>
<feature type="domain" description="Insecticide toxin TcdB middle/C-terminal" evidence="5">
    <location>
        <begin position="871"/>
        <end position="974"/>
    </location>
</feature>
<dbReference type="PANTHER" id="PTHR32305:SF15">
    <property type="entry name" value="PROTEIN RHSA-RELATED"/>
    <property type="match status" value="1"/>
</dbReference>
<dbReference type="InterPro" id="IPR022044">
    <property type="entry name" value="TcdB_toxin_mid/C"/>
</dbReference>
<dbReference type="SUPFAM" id="SSF55486">
    <property type="entry name" value="Metalloproteases ('zincins'), catalytic domain"/>
    <property type="match status" value="1"/>
</dbReference>
<dbReference type="Gene3D" id="2.180.10.10">
    <property type="entry name" value="RHS repeat-associated core"/>
    <property type="match status" value="1"/>
</dbReference>
<comment type="subcellular location">
    <subcellularLocation>
        <location evidence="1">Secreted</location>
    </subcellularLocation>
</comment>
<keyword evidence="9" id="KW-1185">Reference proteome</keyword>
<sequence length="2529" mass="285222">MHNTPKKEDRSVQAPSVSLPKGGGAIKGIGDTFKPNTFTGTGSYTIPFPVSTARGFEPSLSLSYNSGSGNGIFGLGLSLSLPKISLRTSLGIPKYDGTDVYLFNGSELVKKNKAAYKDSDGFDVYEYLLRVEGTFSLITHHIKPDLSTSYWKVINTNNQTSVFGKTGASQINNPKAPEQIFEWLLCEAYDAHGNHRIYTYKAENKDNVPDAIWTVGHSYNNKYPQSIQYGNYVDQGNEKYAFEVIFDYGEYSLKDLSKGGINPYLPSQQWSYRPDPFSSYTSGFEIRTCRLCKNILLFHHFENELGDPCLVKSLSLQYTSEHNYQNVSVTSPSTMASATLTGYRREGKKATDKYLVQSMPALKFGFSAFKASKTPTFDQLKVNGNSIPGYLNARGFLPVDLNREGISGLLYNNGGLAYLEPEGDGNYSFPKTPDTFPVGHKTNDQNTLVDLEGNGELELVTREHSASGYYQRNKEDQWDNFKPFQHYPTDLNNPVPEMAGLNHNGKSDLVITEEENLLVYESLGKAGYAAPKRKQKQSGFPLVKENYQQEYVGFVDLLGDGLPHRVKIANGNVECWPNLGYGNFAEKIALGNAPRFDENFDTTRLFFADVDGSGTTDIVYVHPDRIELFINENGNAFSDAISIILPETFSDIDQISFSDILGNGTTCLMFTKIDGKPRHYFYDFIGEIEIDGRLQPSMKPYLLNLIDNSLGATTQIQYCSSTRFYLEDKKAGRPWITKLPFPVQVVEKTIVTDKISNARFSNRFKYHDGFYDSTEREFRGFGYVETWDTEEYDDLVNNNAQQGSAKISNENYVPPVYTRTWFHTGASFENKAVSAYYKKLFFQDDTKAYDFPEPFFQEAIYAQNTETLRQAYVALKGQVIRTEVYGEDKEQHPNLYQNPFTVEQTNVTVVLYQPMGNDPYAIFLVNPRESISYQYERNPEDPRITQQFTLKTDEFGNAISACTLYLPRRSGTGNVTHAGQLQLLGTFNWNRFVTPPSGYLFCHQACEQQSFQLFGIDLEGADYFTFDKIKSQTQAIDVLTGKNIIPYSGQPTSGVQAQQLTWEKVFFWDEQTNNAGALGFISLLGLLHHKEHAAFDKGFSEDVYDGRLIDSSDYDNQGYLSNLIYTQGGYFFDENPGYWWNKGLVQKYLGKDGFYLSNITENTYAFDTQGGSHPQDISLCSRTTVEYDTYFLIKTKASQLVDQSTENVTEVLIDYITFQPRQLTDINGNIHQALFDPLGQVIVTSLFGTEKGIAIGNMTLYPSGNTEAEYKLPDNPSFADVTNPATQANYLQGASTYFYYNLDAWENNQQPACAAQLVRFSYWNSPDKDNTPYCQSIVEYSDGLGKVVEKKLRTTPGLAYIRRADGKLERDNLGKPVEKTANDRWITSGRSVYNNKGKVYEQYLPYFIDSPLYQGEDQVPGPPPTVTIYDALSRPIRVNSPKGFFSKVEFTPWQEQHFDEDDTVLDSEYYKKNYPNNISPSEKDAIDQAIRFFNTPSTKIYDNTGSVLFEIVNNLGNVDKEAFKGIVSGDITSQEVWDALKTACYLKADASRPKLTWVTDKFQPYTRDFKLQLPAKFDTLLGQITDILKQNGLVASHTTDILGRTTESIDPRLYYSNVIGNADYYNFRYQYTMGAKDPEYIASTDAGTQKHFLNIFGKQLWSWSPRDYCQLIGYDRLHRKTTLRVKKITTAGPVTNYNSFNLVEIFSYGDTESNASANNLKGQLIKVEDLSGIVHSNSYSMREEILETSRQMASNYKTAIDWNKTVDLDPDIYTTGFHYNAIELLMTQNTPDNAVSTNKYNLAGQLISAEVTFADRTNQSVIEQIDYDAKGQRTFVQYGNGIKSTFTYEETTLRLFGIKSTRPAAGGGLDTVQDLSYTYDPQGNVTQTVDGTIATVFHANQKVEPVSNYSYDALYRLTGANGRQHININDNTYKNNTADGSFMQSIFGPPPSTNDAGKLENYTAQYTYDDSGNLISKKRLAKSGNVTRSLPVEADSNHLSDFSYDASGNMRELNINSAVDLSFNCCENLVKAATITRPGEPDDADYYMYDSNEQRTRKTSELWAHGAAVSQIEDKIYLGNYEVKRNYQGKAIDSQNLTFERQTLRVMDGNTCVAIVNYIAKDKQQPAKEKTRQFRFQMDNHLGSVTLEMDQSAQLISYEEYFPYGGTAIITGISQAEVKLKEYRYSGKERDNSTGLYYYGMRYYAPWLGRWLKPDPAGTVDGMNLYAFVKGNPISSKDPDGEQTDLHGQKALVAKYQAIMDKDHAKALQMAQSAVRLLESNIKKTYSKGWQLLGYRGEINKPHPLVTQYFGIKGTSQQDANSLFEILDNFRSIRDYLQRPQVESRLSFGYLKSFFVATPTYRVLPEDKKSNDIAYVQGATLNYPDWKILPESWRSRPIGWKKSATVIAVSAGLIGGGFVVATSGVGLTLLGASYVSLLPALINSRSGNLLMPWGRGGINLYDAPHFDRSNDEVRASTLVHEASHRIVLTDDHAYEWEKKLWDNLTPTKQMYNADSYGFFARMASKEKIK</sequence>
<keyword evidence="3" id="KW-0843">Virulence</keyword>
<accession>A0ABT8KKP0</accession>
<dbReference type="InterPro" id="IPR028994">
    <property type="entry name" value="Integrin_alpha_N"/>
</dbReference>
<dbReference type="InterPro" id="IPR022045">
    <property type="entry name" value="TcdB_toxin_mid/N"/>
</dbReference>
<dbReference type="Pfam" id="PF12255">
    <property type="entry name" value="TcdB_toxin_midC"/>
    <property type="match status" value="1"/>
</dbReference>
<dbReference type="Pfam" id="PF03534">
    <property type="entry name" value="SpvB"/>
    <property type="match status" value="1"/>
</dbReference>